<accession>A0A1C7LMD7</accession>
<sequence>MGAKCQRFSHQRVKRDHMMRFSYSFKHLVHCRLAWGEECLVVFLQGKRAIEHELTSKSSTFSFISIKLPEEETFCEVLLDSDSEPAVQFHFPRGHLQLSTPTLRH</sequence>
<comment type="caution">
    <text evidence="1">The sequence shown here is derived from an EMBL/GenBank/DDBJ whole genome shotgun (WGS) entry which is preliminary data.</text>
</comment>
<dbReference type="AlphaFoldDB" id="A0A1C7LMD7"/>
<evidence type="ECO:0000313" key="2">
    <source>
        <dbReference type="Proteomes" id="UP000092993"/>
    </source>
</evidence>
<proteinExistence type="predicted"/>
<evidence type="ECO:0000313" key="1">
    <source>
        <dbReference type="EMBL" id="OBZ65179.1"/>
    </source>
</evidence>
<keyword evidence="2" id="KW-1185">Reference proteome</keyword>
<dbReference type="EMBL" id="LUGG01000052">
    <property type="protein sequence ID" value="OBZ65179.1"/>
    <property type="molecule type" value="Genomic_DNA"/>
</dbReference>
<organism evidence="1 2">
    <name type="scientific">Grifola frondosa</name>
    <name type="common">Maitake</name>
    <name type="synonym">Polyporus frondosus</name>
    <dbReference type="NCBI Taxonomy" id="5627"/>
    <lineage>
        <taxon>Eukaryota</taxon>
        <taxon>Fungi</taxon>
        <taxon>Dikarya</taxon>
        <taxon>Basidiomycota</taxon>
        <taxon>Agaricomycotina</taxon>
        <taxon>Agaricomycetes</taxon>
        <taxon>Polyporales</taxon>
        <taxon>Grifolaceae</taxon>
        <taxon>Grifola</taxon>
    </lineage>
</organism>
<reference evidence="1 2" key="1">
    <citation type="submission" date="2016-03" db="EMBL/GenBank/DDBJ databases">
        <title>Whole genome sequencing of Grifola frondosa 9006-11.</title>
        <authorList>
            <person name="Min B."/>
            <person name="Park H."/>
            <person name="Kim J.-G."/>
            <person name="Cho H."/>
            <person name="Oh Y.-L."/>
            <person name="Kong W.-S."/>
            <person name="Choi I.-G."/>
        </authorList>
    </citation>
    <scope>NUCLEOTIDE SEQUENCE [LARGE SCALE GENOMIC DNA]</scope>
    <source>
        <strain evidence="1 2">9006-11</strain>
    </source>
</reference>
<gene>
    <name evidence="1" type="ORF">A0H81_14821</name>
</gene>
<name>A0A1C7LMD7_GRIFR</name>
<protein>
    <submittedName>
        <fullName evidence="1">Uncharacterized protein</fullName>
    </submittedName>
</protein>
<dbReference type="Proteomes" id="UP000092993">
    <property type="component" value="Unassembled WGS sequence"/>
</dbReference>